<dbReference type="PRINTS" id="PR00385">
    <property type="entry name" value="P450"/>
</dbReference>
<dbReference type="OrthoDB" id="2789670at2759"/>
<evidence type="ECO:0000313" key="16">
    <source>
        <dbReference type="EnsemblMetazoa" id="SCAU001185-PA"/>
    </source>
</evidence>
<protein>
    <recommendedName>
        <fullName evidence="18">Cytochrome P450</fullName>
    </recommendedName>
</protein>
<keyword evidence="17" id="KW-1185">Reference proteome</keyword>
<dbReference type="SUPFAM" id="SSF48264">
    <property type="entry name" value="Cytochrome P450"/>
    <property type="match status" value="1"/>
</dbReference>
<keyword evidence="6 14" id="KW-0349">Heme</keyword>
<dbReference type="VEuPathDB" id="VectorBase:SCAU001185"/>
<keyword evidence="13" id="KW-0472">Membrane</keyword>
<keyword evidence="10 15" id="KW-0560">Oxidoreductase</keyword>
<dbReference type="GO" id="GO:0020037">
    <property type="term" value="F:heme binding"/>
    <property type="evidence" value="ECO:0007669"/>
    <property type="project" value="InterPro"/>
</dbReference>
<dbReference type="GO" id="GO:0004497">
    <property type="term" value="F:monooxygenase activity"/>
    <property type="evidence" value="ECO:0007669"/>
    <property type="project" value="UniProtKB-KW"/>
</dbReference>
<dbReference type="FunFam" id="1.10.630.10:FF:000042">
    <property type="entry name" value="Cytochrome P450"/>
    <property type="match status" value="1"/>
</dbReference>
<dbReference type="InterPro" id="IPR017972">
    <property type="entry name" value="Cyt_P450_CS"/>
</dbReference>
<comment type="similarity">
    <text evidence="5 15">Belongs to the cytochrome P450 family.</text>
</comment>
<keyword evidence="12 15" id="KW-0503">Monooxygenase</keyword>
<dbReference type="Gene3D" id="1.10.630.10">
    <property type="entry name" value="Cytochrome P450"/>
    <property type="match status" value="1"/>
</dbReference>
<evidence type="ECO:0000256" key="4">
    <source>
        <dbReference type="ARBA" id="ARBA00004406"/>
    </source>
</evidence>
<dbReference type="InterPro" id="IPR050476">
    <property type="entry name" value="Insect_CytP450_Detox"/>
</dbReference>
<name>A0A1I8NQM9_STOCA</name>
<dbReference type="GO" id="GO:0016705">
    <property type="term" value="F:oxidoreductase activity, acting on paired donors, with incorporation or reduction of molecular oxygen"/>
    <property type="evidence" value="ECO:0007669"/>
    <property type="project" value="InterPro"/>
</dbReference>
<evidence type="ECO:0000256" key="12">
    <source>
        <dbReference type="ARBA" id="ARBA00023033"/>
    </source>
</evidence>
<evidence type="ECO:0000256" key="2">
    <source>
        <dbReference type="ARBA" id="ARBA00003690"/>
    </source>
</evidence>
<keyword evidence="7 14" id="KW-0479">Metal-binding</keyword>
<dbReference type="PANTHER" id="PTHR24292:SF54">
    <property type="entry name" value="CYP9F3-RELATED"/>
    <property type="match status" value="1"/>
</dbReference>
<dbReference type="Proteomes" id="UP000095300">
    <property type="component" value="Unassembled WGS sequence"/>
</dbReference>
<evidence type="ECO:0000256" key="6">
    <source>
        <dbReference type="ARBA" id="ARBA00022617"/>
    </source>
</evidence>
<dbReference type="InterPro" id="IPR036396">
    <property type="entry name" value="Cyt_P450_sf"/>
</dbReference>
<keyword evidence="9" id="KW-0492">Microsome</keyword>
<evidence type="ECO:0000256" key="9">
    <source>
        <dbReference type="ARBA" id="ARBA00022848"/>
    </source>
</evidence>
<organism evidence="16 17">
    <name type="scientific">Stomoxys calcitrans</name>
    <name type="common">Stable fly</name>
    <name type="synonym">Conops calcitrans</name>
    <dbReference type="NCBI Taxonomy" id="35570"/>
    <lineage>
        <taxon>Eukaryota</taxon>
        <taxon>Metazoa</taxon>
        <taxon>Ecdysozoa</taxon>
        <taxon>Arthropoda</taxon>
        <taxon>Hexapoda</taxon>
        <taxon>Insecta</taxon>
        <taxon>Pterygota</taxon>
        <taxon>Neoptera</taxon>
        <taxon>Endopterygota</taxon>
        <taxon>Diptera</taxon>
        <taxon>Brachycera</taxon>
        <taxon>Muscomorpha</taxon>
        <taxon>Muscoidea</taxon>
        <taxon>Muscidae</taxon>
        <taxon>Stomoxys</taxon>
    </lineage>
</organism>
<evidence type="ECO:0000313" key="17">
    <source>
        <dbReference type="Proteomes" id="UP000095300"/>
    </source>
</evidence>
<dbReference type="PANTHER" id="PTHR24292">
    <property type="entry name" value="CYTOCHROME P450"/>
    <property type="match status" value="1"/>
</dbReference>
<evidence type="ECO:0000256" key="7">
    <source>
        <dbReference type="ARBA" id="ARBA00022723"/>
    </source>
</evidence>
<dbReference type="STRING" id="35570.A0A1I8NQM9"/>
<evidence type="ECO:0000256" key="5">
    <source>
        <dbReference type="ARBA" id="ARBA00010617"/>
    </source>
</evidence>
<keyword evidence="11 14" id="KW-0408">Iron</keyword>
<dbReference type="AlphaFoldDB" id="A0A1I8NQM9"/>
<proteinExistence type="inferred from homology"/>
<evidence type="ECO:0000256" key="1">
    <source>
        <dbReference type="ARBA" id="ARBA00001971"/>
    </source>
</evidence>
<gene>
    <name evidence="16" type="primary">106083650</name>
</gene>
<dbReference type="PRINTS" id="PR00463">
    <property type="entry name" value="EP450I"/>
</dbReference>
<comment type="subcellular location">
    <subcellularLocation>
        <location evidence="4">Endoplasmic reticulum membrane</location>
        <topology evidence="4">Peripheral membrane protein</topology>
    </subcellularLocation>
    <subcellularLocation>
        <location evidence="3">Microsome membrane</location>
        <topology evidence="3">Peripheral membrane protein</topology>
    </subcellularLocation>
</comment>
<comment type="cofactor">
    <cofactor evidence="1 14">
        <name>heme</name>
        <dbReference type="ChEBI" id="CHEBI:30413"/>
    </cofactor>
</comment>
<dbReference type="PROSITE" id="PS00086">
    <property type="entry name" value="CYTOCHROME_P450"/>
    <property type="match status" value="1"/>
</dbReference>
<evidence type="ECO:0000256" key="15">
    <source>
        <dbReference type="RuleBase" id="RU000461"/>
    </source>
</evidence>
<dbReference type="Pfam" id="PF00067">
    <property type="entry name" value="p450"/>
    <property type="match status" value="1"/>
</dbReference>
<dbReference type="GO" id="GO:0005506">
    <property type="term" value="F:iron ion binding"/>
    <property type="evidence" value="ECO:0007669"/>
    <property type="project" value="InterPro"/>
</dbReference>
<keyword evidence="8" id="KW-0256">Endoplasmic reticulum</keyword>
<dbReference type="KEGG" id="scac:106083650"/>
<evidence type="ECO:0000256" key="10">
    <source>
        <dbReference type="ARBA" id="ARBA00023002"/>
    </source>
</evidence>
<dbReference type="GO" id="GO:0005789">
    <property type="term" value="C:endoplasmic reticulum membrane"/>
    <property type="evidence" value="ECO:0007669"/>
    <property type="project" value="UniProtKB-SubCell"/>
</dbReference>
<evidence type="ECO:0000256" key="8">
    <source>
        <dbReference type="ARBA" id="ARBA00022824"/>
    </source>
</evidence>
<dbReference type="InterPro" id="IPR001128">
    <property type="entry name" value="Cyt_P450"/>
</dbReference>
<sequence>MQLSICAIATVILVFPIVITYQWIRRKLQYWERRQVAAESLPEIYKFRGRQHVAYAIQRIYQKSKSENRSYAAAYQLISPALIISDLDLIKQVLITDFESFPDRGMYSNYKQDPLSRNLVRLQGGMWRKVRAKLTPTFTSGKIKQMFGTIIDIGQRFIDVMQQNALEHNHLVEIKDLCARFTTDVIGSVAFGLDCNSLQQPDTEFRRKGDKAFHTIHPLGELLASRYRKFFNALGYRVFTKDLIEFYSRIVRQTVEYRERHNVKRNDFLDLLIELKNSPAEEGEFSLSMEDVIAQAFVFFIGGFETSSSTMTFTLFEMAHNPVVQEKARQDVRTTLEKHNGKFTYESLNEMQYIRQVVQETLRKYPVAPTGRRICRRSCTLPGPQPLTIDPGVYVIIPVYAIHHDPAIYPQPEVYRPERFSAEEKNERHPMAYQPFGAGPRSCIAERFGMLQSMMGVALLLHNFRFSKCAQTPERLEFDPFNIRVLNSIEGIHLKVEKM</sequence>
<feature type="binding site" description="axial binding residue" evidence="14">
    <location>
        <position position="443"/>
    </location>
    <ligand>
        <name>heme</name>
        <dbReference type="ChEBI" id="CHEBI:30413"/>
    </ligand>
    <ligandPart>
        <name>Fe</name>
        <dbReference type="ChEBI" id="CHEBI:18248"/>
    </ligandPart>
</feature>
<dbReference type="InterPro" id="IPR002401">
    <property type="entry name" value="Cyt_P450_E_grp-I"/>
</dbReference>
<evidence type="ECO:0000256" key="13">
    <source>
        <dbReference type="ARBA" id="ARBA00023136"/>
    </source>
</evidence>
<evidence type="ECO:0008006" key="18">
    <source>
        <dbReference type="Google" id="ProtNLM"/>
    </source>
</evidence>
<dbReference type="EnsemblMetazoa" id="SCAU001185-RA">
    <property type="protein sequence ID" value="SCAU001185-PA"/>
    <property type="gene ID" value="SCAU001185"/>
</dbReference>
<dbReference type="CDD" id="cd11056">
    <property type="entry name" value="CYP6-like"/>
    <property type="match status" value="1"/>
</dbReference>
<reference evidence="16" key="1">
    <citation type="submission" date="2020-05" db="UniProtKB">
        <authorList>
            <consortium name="EnsemblMetazoa"/>
        </authorList>
    </citation>
    <scope>IDENTIFICATION</scope>
    <source>
        <strain evidence="16">USDA</strain>
    </source>
</reference>
<accession>A0A1I8NQM9</accession>
<evidence type="ECO:0000256" key="14">
    <source>
        <dbReference type="PIRSR" id="PIRSR602401-1"/>
    </source>
</evidence>
<evidence type="ECO:0000256" key="3">
    <source>
        <dbReference type="ARBA" id="ARBA00004174"/>
    </source>
</evidence>
<comment type="function">
    <text evidence="2">May be involved in the metabolism of insect hormones and in the breakdown of synthetic insecticides.</text>
</comment>
<evidence type="ECO:0000256" key="11">
    <source>
        <dbReference type="ARBA" id="ARBA00023004"/>
    </source>
</evidence>